<evidence type="ECO:0000259" key="2">
    <source>
        <dbReference type="Pfam" id="PF18803"/>
    </source>
</evidence>
<dbReference type="AlphaFoldDB" id="A0A9W8JXH9"/>
<sequence length="1146" mass="128802">MASRPATRYRKHREGGSYRNTIPLAHDDYLDVHAGEGRLLNFGGKLGAAPLEREAQKSDVNWKAASSWAPLDDSELALDPDNVRYNAAVDGPIMEEPQSNVKGSKKSKRKKRAKHPRSKISKRPHVVWKERYRTVYLEELCRFSGRGDFRAAACPDCTSRRSDVVGAAEYRCNECFMPDLTCSGCCIRRHRTHPFHCIQKWNGSYFVKVSLKSLGLRIQLNHASLFCTNPVPCHASMRVIHTNGIHDVSIDYCGCDRALPQHIQLLRRRLYPASQLVTKTCATFDLLNMLEKFALTTKASMYDFYRGLEKLTDNTGLHKPKSCYRALSRIVLQWRHLKLLKWAGRAHDPAGVEATAPGELALCCPSCPHPGINLPNGWETAPAGMRFLYMMFVCLDANFRLKNQLVSNYSQDPGLGIGWAYMVPRAPYEGYVLSRSNDEDVSSCVGFQALAQANTRFSKGLRYTGVAGAFCGRSEMVLPMAIGNLQKGERYANMDYVFGSAIQRTSLLLILVSYDIACQWFINLFKRMFDHWPEDLRVPERTKLVPAIPKLHEPMHGAANHQMYSLNYSPGVGASDLEAKDQDHATTFSISTSHTGIGSSVAERNIQVEGHRGLTSGLTKEVVDVWEAMCVAWEQDAFPKHKKNPYETEGIAITEAKAKKELAEEEAQRLAAGGISLHATTAAMFIAMGLDIEEAQRRLQRLAKRTTDKATARQAGGLTEQRNQLTARIRTWEVLLPIYLPGILQHQADLRAANSSLKEAEYPEDQELWLPSRLPADVRRRICVEGLPRIEEKLRTAQCHDALNAIRRVLKIKSRLVKFKNKNVRGQREGTRSRAVIDRVHDRARAVAAKYRAGRAAKLRLSGPGDWETDLQVLEDRDIRGYQDPNLIRSHAGRRGTLEDGQVDMSTPAEMQTEEFTLLPEERSRRDGTGESRRTLSWIWLTKTTSNSTDTDTDNYASMSVGTEDKGGQATPNNLNNNDDESDDILRSEWAKSRARAARGKEEVLLLREEMRRVLQFLEWKAQWWLQRAALHTGDKAQMEALQAYAHAQAALQRSLAADFRAAWEKPLGDEETVYRDATTTTAHSIPLASASMQEDENEEDSEDEEDSDAEGLESCAESSDNDMGEDEDDEDEEGKRADDNEDLGS</sequence>
<comment type="caution">
    <text evidence="3">The sequence shown here is derived from an EMBL/GenBank/DDBJ whole genome shotgun (WGS) entry which is preliminary data.</text>
</comment>
<evidence type="ECO:0000256" key="1">
    <source>
        <dbReference type="SAM" id="MobiDB-lite"/>
    </source>
</evidence>
<organism evidence="3 4">
    <name type="scientific">Agrocybe chaxingu</name>
    <dbReference type="NCBI Taxonomy" id="84603"/>
    <lineage>
        <taxon>Eukaryota</taxon>
        <taxon>Fungi</taxon>
        <taxon>Dikarya</taxon>
        <taxon>Basidiomycota</taxon>
        <taxon>Agaricomycotina</taxon>
        <taxon>Agaricomycetes</taxon>
        <taxon>Agaricomycetidae</taxon>
        <taxon>Agaricales</taxon>
        <taxon>Agaricineae</taxon>
        <taxon>Strophariaceae</taxon>
        <taxon>Agrocybe</taxon>
    </lineage>
</organism>
<feature type="region of interest" description="Disordered" evidence="1">
    <location>
        <begin position="949"/>
        <end position="982"/>
    </location>
</feature>
<protein>
    <recommendedName>
        <fullName evidence="2">CxC2-like cysteine cluster KDZ transposase-associated domain-containing protein</fullName>
    </recommendedName>
</protein>
<dbReference type="OrthoDB" id="3235114at2759"/>
<feature type="compositionally biased region" description="Basic residues" evidence="1">
    <location>
        <begin position="103"/>
        <end position="120"/>
    </location>
</feature>
<dbReference type="Proteomes" id="UP001148786">
    <property type="component" value="Unassembled WGS sequence"/>
</dbReference>
<feature type="compositionally biased region" description="Acidic residues" evidence="1">
    <location>
        <begin position="1094"/>
        <end position="1112"/>
    </location>
</feature>
<dbReference type="Pfam" id="PF18758">
    <property type="entry name" value="KDZ"/>
    <property type="match status" value="1"/>
</dbReference>
<feature type="compositionally biased region" description="Acidic residues" evidence="1">
    <location>
        <begin position="1120"/>
        <end position="1133"/>
    </location>
</feature>
<keyword evidence="4" id="KW-1185">Reference proteome</keyword>
<name>A0A9W8JXH9_9AGAR</name>
<dbReference type="InterPro" id="IPR040521">
    <property type="entry name" value="KDZ"/>
</dbReference>
<evidence type="ECO:0000313" key="4">
    <source>
        <dbReference type="Proteomes" id="UP001148786"/>
    </source>
</evidence>
<accession>A0A9W8JXH9</accession>
<gene>
    <name evidence="3" type="ORF">NLJ89_g8431</name>
</gene>
<reference evidence="3" key="1">
    <citation type="submission" date="2022-07" db="EMBL/GenBank/DDBJ databases">
        <title>Genome Sequence of Agrocybe chaxingu.</title>
        <authorList>
            <person name="Buettner E."/>
        </authorList>
    </citation>
    <scope>NUCLEOTIDE SEQUENCE</scope>
    <source>
        <strain evidence="3">MP-N11</strain>
    </source>
</reference>
<dbReference type="EMBL" id="JANKHO010001141">
    <property type="protein sequence ID" value="KAJ3503439.1"/>
    <property type="molecule type" value="Genomic_DNA"/>
</dbReference>
<evidence type="ECO:0000313" key="3">
    <source>
        <dbReference type="EMBL" id="KAJ3503439.1"/>
    </source>
</evidence>
<dbReference type="InterPro" id="IPR041457">
    <property type="entry name" value="CxC2_KDZ-assoc"/>
</dbReference>
<feature type="domain" description="CxC2-like cysteine cluster KDZ transposase-associated" evidence="2">
    <location>
        <begin position="211"/>
        <end position="316"/>
    </location>
</feature>
<feature type="region of interest" description="Disordered" evidence="1">
    <location>
        <begin position="1084"/>
        <end position="1146"/>
    </location>
</feature>
<proteinExistence type="predicted"/>
<dbReference type="Pfam" id="PF18803">
    <property type="entry name" value="CxC2"/>
    <property type="match status" value="1"/>
</dbReference>
<feature type="region of interest" description="Disordered" evidence="1">
    <location>
        <begin position="89"/>
        <end position="120"/>
    </location>
</feature>